<dbReference type="GO" id="GO:0003677">
    <property type="term" value="F:DNA binding"/>
    <property type="evidence" value="ECO:0007669"/>
    <property type="project" value="InterPro"/>
</dbReference>
<evidence type="ECO:0000313" key="2">
    <source>
        <dbReference type="EMBL" id="BED91786.1"/>
    </source>
</evidence>
<dbReference type="InterPro" id="IPR013324">
    <property type="entry name" value="RNA_pol_sigma_r3/r4-like"/>
</dbReference>
<organism evidence="2">
    <name type="scientific">Candidatus Improbicoccus pseudotrichonymphae</name>
    <dbReference type="NCBI Taxonomy" id="3033792"/>
    <lineage>
        <taxon>Bacteria</taxon>
        <taxon>Bacillati</taxon>
        <taxon>Bacillota</taxon>
        <taxon>Clostridia</taxon>
        <taxon>Candidatus Improbicoccus</taxon>
    </lineage>
</organism>
<dbReference type="KEGG" id="ips:CfP315_0315"/>
<dbReference type="Pfam" id="PF08281">
    <property type="entry name" value="Sigma70_r4_2"/>
    <property type="match status" value="1"/>
</dbReference>
<dbReference type="Gene3D" id="1.10.10.10">
    <property type="entry name" value="Winged helix-like DNA-binding domain superfamily/Winged helix DNA-binding domain"/>
    <property type="match status" value="1"/>
</dbReference>
<dbReference type="SUPFAM" id="SSF88659">
    <property type="entry name" value="Sigma3 and sigma4 domains of RNA polymerase sigma factors"/>
    <property type="match status" value="1"/>
</dbReference>
<dbReference type="GO" id="GO:0006352">
    <property type="term" value="P:DNA-templated transcription initiation"/>
    <property type="evidence" value="ECO:0007669"/>
    <property type="project" value="InterPro"/>
</dbReference>
<dbReference type="InterPro" id="IPR013249">
    <property type="entry name" value="RNA_pol_sigma70_r4_t2"/>
</dbReference>
<feature type="domain" description="RNA polymerase sigma factor 70 region 4 type 2" evidence="1">
    <location>
        <begin position="47"/>
        <end position="87"/>
    </location>
</feature>
<dbReference type="InterPro" id="IPR036388">
    <property type="entry name" value="WH-like_DNA-bd_sf"/>
</dbReference>
<dbReference type="Proteomes" id="UP001337580">
    <property type="component" value="Chromosome"/>
</dbReference>
<protein>
    <submittedName>
        <fullName evidence="2">Sigma-70 family RNA polymerase sigma factor</fullName>
    </submittedName>
</protein>
<proteinExistence type="predicted"/>
<evidence type="ECO:0000259" key="1">
    <source>
        <dbReference type="Pfam" id="PF08281"/>
    </source>
</evidence>
<dbReference type="GO" id="GO:0016987">
    <property type="term" value="F:sigma factor activity"/>
    <property type="evidence" value="ECO:0007669"/>
    <property type="project" value="InterPro"/>
</dbReference>
<sequence>MKLKFNNLVSKNKTKKIKDSYITKVIFNNKSRKLIRAKKLLNKIIENELTLKQKNIFNLYYLDKMKMKEISSVLGIKQSTISVHISKSNFKIKKIFNYVKSFNSN</sequence>
<dbReference type="EMBL" id="AP027924">
    <property type="protein sequence ID" value="BED91786.1"/>
    <property type="molecule type" value="Genomic_DNA"/>
</dbReference>
<dbReference type="AlphaFoldDB" id="A0AA48HUT9"/>
<name>A0AA48HUT9_9FIRM</name>
<accession>A0AA48HUT9</accession>
<gene>
    <name evidence="2" type="ORF">CfP315_0315</name>
</gene>
<reference evidence="2" key="1">
    <citation type="journal article" date="2023" name="ISME J.">
        <title>Emergence of putative energy parasites within Clostridia revealed by genome analysis of a novel endosymbiotic clade.</title>
        <authorList>
            <person name="Takahashi K."/>
            <person name="Kuwahara H."/>
            <person name="Horikawa Y."/>
            <person name="Izawa K."/>
            <person name="Kato D."/>
            <person name="Inagaki T."/>
            <person name="Yuki M."/>
            <person name="Ohkuma M."/>
            <person name="Hongoh Y."/>
        </authorList>
    </citation>
    <scope>NUCLEOTIDE SEQUENCE</scope>
    <source>
        <strain evidence="2">CfP3-15</strain>
    </source>
</reference>